<evidence type="ECO:0000313" key="2">
    <source>
        <dbReference type="RefSeq" id="XP_071924916.1"/>
    </source>
</evidence>
<keyword evidence="1" id="KW-1185">Reference proteome</keyword>
<dbReference type="SUPFAM" id="SSF56672">
    <property type="entry name" value="DNA/RNA polymerases"/>
    <property type="match status" value="1"/>
</dbReference>
<evidence type="ECO:0000313" key="1">
    <source>
        <dbReference type="Proteomes" id="UP001652660"/>
    </source>
</evidence>
<dbReference type="InterPro" id="IPR021109">
    <property type="entry name" value="Peptidase_aspartic_dom_sf"/>
</dbReference>
<dbReference type="Gene3D" id="3.10.10.10">
    <property type="entry name" value="HIV Type 1 Reverse Transcriptase, subunit A, domain 1"/>
    <property type="match status" value="1"/>
</dbReference>
<name>A0ABM4VZE5_COFAR</name>
<dbReference type="Proteomes" id="UP001652660">
    <property type="component" value="Chromosome 10c"/>
</dbReference>
<reference evidence="2" key="1">
    <citation type="submission" date="2025-08" db="UniProtKB">
        <authorList>
            <consortium name="RefSeq"/>
        </authorList>
    </citation>
    <scope>IDENTIFICATION</scope>
    <source>
        <tissue evidence="2">Leaves</tissue>
    </source>
</reference>
<dbReference type="PANTHER" id="PTHR33067">
    <property type="entry name" value="RNA-DIRECTED DNA POLYMERASE-RELATED"/>
    <property type="match status" value="1"/>
</dbReference>
<dbReference type="GeneID" id="140015977"/>
<dbReference type="Gene3D" id="2.40.70.10">
    <property type="entry name" value="Acid Proteases"/>
    <property type="match status" value="1"/>
</dbReference>
<dbReference type="PANTHER" id="PTHR33067:SF15">
    <property type="entry name" value="RNA-DIRECTED DNA POLYMERASE"/>
    <property type="match status" value="1"/>
</dbReference>
<dbReference type="RefSeq" id="XP_071924916.1">
    <property type="nucleotide sequence ID" value="XM_072068815.1"/>
</dbReference>
<dbReference type="CDD" id="cd00303">
    <property type="entry name" value="retropepsin_like"/>
    <property type="match status" value="1"/>
</dbReference>
<dbReference type="SUPFAM" id="SSF50630">
    <property type="entry name" value="Acid proteases"/>
    <property type="match status" value="1"/>
</dbReference>
<protein>
    <submittedName>
        <fullName evidence="2">Uncharacterized protein</fullName>
    </submittedName>
</protein>
<sequence length="315" mass="35008">MLQRKLPPKCGDPSMFTIPCKIGGASIRKAMLDLGASINVMSKTIYTSLNLGPLKGTGIIIQLADRTNGYPERLVEDVLVQVNELVFPADFYVLDMGDERALNPSPILLGRPFLSTVRTKIDVNEGTLSMEFDGKIVNFNIFYAMKYPDETNSVYALSIVEPLVQEIFELDGVDALAVALAKHLELGATPDVELSDELYRAAPELELKPLPKHLKYAFLGDKETPPVIISAHLSPRQEDNLIRLLRDHKEAIGWSVANIKGISPSLCMHRIRLEDDAKPVRQAQRRLNPLLMEVVKKEILKLLEVGIIFAISDSP</sequence>
<organism evidence="1 2">
    <name type="scientific">Coffea arabica</name>
    <name type="common">Arabian coffee</name>
    <dbReference type="NCBI Taxonomy" id="13443"/>
    <lineage>
        <taxon>Eukaryota</taxon>
        <taxon>Viridiplantae</taxon>
        <taxon>Streptophyta</taxon>
        <taxon>Embryophyta</taxon>
        <taxon>Tracheophyta</taxon>
        <taxon>Spermatophyta</taxon>
        <taxon>Magnoliopsida</taxon>
        <taxon>eudicotyledons</taxon>
        <taxon>Gunneridae</taxon>
        <taxon>Pentapetalae</taxon>
        <taxon>asterids</taxon>
        <taxon>lamiids</taxon>
        <taxon>Gentianales</taxon>
        <taxon>Rubiaceae</taxon>
        <taxon>Ixoroideae</taxon>
        <taxon>Gardenieae complex</taxon>
        <taxon>Bertiereae - Coffeeae clade</taxon>
        <taxon>Coffeeae</taxon>
        <taxon>Coffea</taxon>
    </lineage>
</organism>
<dbReference type="InterPro" id="IPR043502">
    <property type="entry name" value="DNA/RNA_pol_sf"/>
</dbReference>
<accession>A0ABM4VZE5</accession>
<proteinExistence type="predicted"/>
<gene>
    <name evidence="2" type="primary">LOC140015977</name>
</gene>